<reference evidence="11 12" key="1">
    <citation type="submission" date="2019-12" db="EMBL/GenBank/DDBJ databases">
        <title>Halomonas rutogse sp. nov. isolated from two lakes on Tibetan Plateau.</title>
        <authorList>
            <person name="Gao P."/>
        </authorList>
    </citation>
    <scope>NUCLEOTIDE SEQUENCE [LARGE SCALE GENOMIC DNA]</scope>
    <source>
        <strain evidence="11 12">ZH2S</strain>
    </source>
</reference>
<dbReference type="InterPro" id="IPR023214">
    <property type="entry name" value="HAD_sf"/>
</dbReference>
<proteinExistence type="inferred from homology"/>
<evidence type="ECO:0000256" key="2">
    <source>
        <dbReference type="ARBA" id="ARBA00001946"/>
    </source>
</evidence>
<comment type="function">
    <text evidence="10">Specifically catalyzes the dephosphorylation of 2-phosphoglycolate. Is involved in the dissimilation of the intracellular 2-phosphoglycolate formed during the DNA repair of 3'-phosphoglycolate ends, a major class of DNA lesions induced by oxidative stress.</text>
</comment>
<organism evidence="11 12">
    <name type="scientific">Vreelandella zhuhanensis</name>
    <dbReference type="NCBI Taxonomy" id="2684210"/>
    <lineage>
        <taxon>Bacteria</taxon>
        <taxon>Pseudomonadati</taxon>
        <taxon>Pseudomonadota</taxon>
        <taxon>Gammaproteobacteria</taxon>
        <taxon>Oceanospirillales</taxon>
        <taxon>Halomonadaceae</taxon>
        <taxon>Vreelandella</taxon>
    </lineage>
</organism>
<protein>
    <recommendedName>
        <fullName evidence="5 10">Phosphoglycolate phosphatase</fullName>
        <shortName evidence="10">PGP</shortName>
        <shortName evidence="10">PGPase</shortName>
        <ecNumber evidence="5 10">3.1.3.18</ecNumber>
    </recommendedName>
</protein>
<evidence type="ECO:0000256" key="3">
    <source>
        <dbReference type="ARBA" id="ARBA00004818"/>
    </source>
</evidence>
<dbReference type="Proteomes" id="UP000437638">
    <property type="component" value="Unassembled WGS sequence"/>
</dbReference>
<name>A0A7X3GZI5_9GAMM</name>
<dbReference type="InterPro" id="IPR037512">
    <property type="entry name" value="PGPase_prok"/>
</dbReference>
<feature type="binding site" evidence="10">
    <location>
        <position position="16"/>
    </location>
    <ligand>
        <name>Mg(2+)</name>
        <dbReference type="ChEBI" id="CHEBI:18420"/>
    </ligand>
</feature>
<evidence type="ECO:0000256" key="1">
    <source>
        <dbReference type="ARBA" id="ARBA00000830"/>
    </source>
</evidence>
<dbReference type="SFLD" id="SFLDS00003">
    <property type="entry name" value="Haloacid_Dehalogenase"/>
    <property type="match status" value="1"/>
</dbReference>
<evidence type="ECO:0000256" key="5">
    <source>
        <dbReference type="ARBA" id="ARBA00013078"/>
    </source>
</evidence>
<dbReference type="SUPFAM" id="SSF56784">
    <property type="entry name" value="HAD-like"/>
    <property type="match status" value="1"/>
</dbReference>
<keyword evidence="9 10" id="KW-0119">Carbohydrate metabolism</keyword>
<keyword evidence="7 10" id="KW-0378">Hydrolase</keyword>
<dbReference type="InterPro" id="IPR041492">
    <property type="entry name" value="HAD_2"/>
</dbReference>
<dbReference type="NCBIfam" id="NF009695">
    <property type="entry name" value="PRK13222.1-2"/>
    <property type="match status" value="1"/>
</dbReference>
<dbReference type="GO" id="GO:0046295">
    <property type="term" value="P:glycolate biosynthetic process"/>
    <property type="evidence" value="ECO:0007669"/>
    <property type="project" value="UniProtKB-UniRule"/>
</dbReference>
<comment type="similarity">
    <text evidence="4 10">Belongs to the HAD-like hydrolase superfamily. CbbY/CbbZ/Gph/YieH family.</text>
</comment>
<dbReference type="FunFam" id="3.40.50.1000:FF:000022">
    <property type="entry name" value="Phosphoglycolate phosphatase"/>
    <property type="match status" value="1"/>
</dbReference>
<evidence type="ECO:0000256" key="7">
    <source>
        <dbReference type="ARBA" id="ARBA00022801"/>
    </source>
</evidence>
<dbReference type="PANTHER" id="PTHR43434">
    <property type="entry name" value="PHOSPHOGLYCOLATE PHOSPHATASE"/>
    <property type="match status" value="1"/>
</dbReference>
<evidence type="ECO:0000256" key="6">
    <source>
        <dbReference type="ARBA" id="ARBA00022723"/>
    </source>
</evidence>
<dbReference type="UniPathway" id="UPA00865">
    <property type="reaction ID" value="UER00834"/>
</dbReference>
<evidence type="ECO:0000256" key="4">
    <source>
        <dbReference type="ARBA" id="ARBA00006171"/>
    </source>
</evidence>
<dbReference type="NCBIfam" id="TIGR01549">
    <property type="entry name" value="HAD-SF-IA-v1"/>
    <property type="match status" value="1"/>
</dbReference>
<feature type="binding site" evidence="10">
    <location>
        <position position="14"/>
    </location>
    <ligand>
        <name>Mg(2+)</name>
        <dbReference type="ChEBI" id="CHEBI:18420"/>
    </ligand>
</feature>
<dbReference type="InterPro" id="IPR023198">
    <property type="entry name" value="PGP-like_dom2"/>
</dbReference>
<gene>
    <name evidence="11" type="ORF">GPM19_05860</name>
</gene>
<comment type="caution">
    <text evidence="11">The sequence shown here is derived from an EMBL/GenBank/DDBJ whole genome shotgun (WGS) entry which is preliminary data.</text>
</comment>
<dbReference type="InterPro" id="IPR006439">
    <property type="entry name" value="HAD-SF_hydro_IA"/>
</dbReference>
<dbReference type="RefSeq" id="WP_160417932.1">
    <property type="nucleotide sequence ID" value="NZ_WTKP01000003.1"/>
</dbReference>
<feature type="active site" description="Nucleophile" evidence="10">
    <location>
        <position position="14"/>
    </location>
</feature>
<dbReference type="GO" id="GO:0006281">
    <property type="term" value="P:DNA repair"/>
    <property type="evidence" value="ECO:0007669"/>
    <property type="project" value="TreeGrafter"/>
</dbReference>
<dbReference type="GO" id="GO:0005829">
    <property type="term" value="C:cytosol"/>
    <property type="evidence" value="ECO:0007669"/>
    <property type="project" value="TreeGrafter"/>
</dbReference>
<dbReference type="EMBL" id="WTKP01000003">
    <property type="protein sequence ID" value="MWJ27737.1"/>
    <property type="molecule type" value="Genomic_DNA"/>
</dbReference>
<feature type="binding site" evidence="10">
    <location>
        <position position="177"/>
    </location>
    <ligand>
        <name>Mg(2+)</name>
        <dbReference type="ChEBI" id="CHEBI:18420"/>
    </ligand>
</feature>
<dbReference type="Gene3D" id="1.10.150.240">
    <property type="entry name" value="Putative phosphatase, domain 2"/>
    <property type="match status" value="1"/>
</dbReference>
<dbReference type="GO" id="GO:0046872">
    <property type="term" value="F:metal ion binding"/>
    <property type="evidence" value="ECO:0007669"/>
    <property type="project" value="UniProtKB-KW"/>
</dbReference>
<comment type="pathway">
    <text evidence="3 10">Organic acid metabolism; glycolate biosynthesis; glycolate from 2-phosphoglycolate: step 1/1.</text>
</comment>
<dbReference type="HAMAP" id="MF_00495">
    <property type="entry name" value="GPH_hydrolase_bact"/>
    <property type="match status" value="1"/>
</dbReference>
<evidence type="ECO:0000256" key="10">
    <source>
        <dbReference type="HAMAP-Rule" id="MF_00495"/>
    </source>
</evidence>
<dbReference type="PANTHER" id="PTHR43434:SF1">
    <property type="entry name" value="PHOSPHOGLYCOLATE PHOSPHATASE"/>
    <property type="match status" value="1"/>
</dbReference>
<dbReference type="GO" id="GO:0005975">
    <property type="term" value="P:carbohydrate metabolic process"/>
    <property type="evidence" value="ECO:0007669"/>
    <property type="project" value="InterPro"/>
</dbReference>
<keyword evidence="6 10" id="KW-0479">Metal-binding</keyword>
<evidence type="ECO:0000256" key="9">
    <source>
        <dbReference type="ARBA" id="ARBA00023277"/>
    </source>
</evidence>
<dbReference type="CDD" id="cd16417">
    <property type="entry name" value="HAD_PGPase"/>
    <property type="match status" value="1"/>
</dbReference>
<dbReference type="NCBIfam" id="TIGR01449">
    <property type="entry name" value="PGP_bact"/>
    <property type="match status" value="1"/>
</dbReference>
<dbReference type="Pfam" id="PF13419">
    <property type="entry name" value="HAD_2"/>
    <property type="match status" value="1"/>
</dbReference>
<dbReference type="AlphaFoldDB" id="A0A7X3GZI5"/>
<accession>A0A7X3GZI5</accession>
<evidence type="ECO:0000313" key="11">
    <source>
        <dbReference type="EMBL" id="MWJ27737.1"/>
    </source>
</evidence>
<sequence length="231" mass="25446">MHPILDEKRLLAFDLDGTLVDSVPDLAVAVSKALREQALPEPQEEEVRDWVGNGSWVLMERALNWALGKTPTPGQCEQGHRDFLYHYGFAPFARTLLYPGVKTTLDALARLPLHLVLVTNKPERFIEPILTHFDLAEHFSLCLGGDSLSRKKPDPLPLTHCAEHFGILPAQSLMIGDSRHDIAAGKAAGFATLAVPYGYNHGQPIRLSEPDVVLDSLEQLLSPVPHATRTA</sequence>
<dbReference type="EC" id="3.1.3.18" evidence="5 10"/>
<dbReference type="InterPro" id="IPR036412">
    <property type="entry name" value="HAD-like_sf"/>
</dbReference>
<keyword evidence="12" id="KW-1185">Reference proteome</keyword>
<dbReference type="InterPro" id="IPR050155">
    <property type="entry name" value="HAD-like_hydrolase_sf"/>
</dbReference>
<comment type="cofactor">
    <cofactor evidence="2 10">
        <name>Mg(2+)</name>
        <dbReference type="ChEBI" id="CHEBI:18420"/>
    </cofactor>
</comment>
<dbReference type="SFLD" id="SFLDG01129">
    <property type="entry name" value="C1.5:_HAD__Beta-PGM__Phosphata"/>
    <property type="match status" value="1"/>
</dbReference>
<evidence type="ECO:0000256" key="8">
    <source>
        <dbReference type="ARBA" id="ARBA00022842"/>
    </source>
</evidence>
<keyword evidence="8 10" id="KW-0460">Magnesium</keyword>
<comment type="catalytic activity">
    <reaction evidence="1 10">
        <text>2-phosphoglycolate + H2O = glycolate + phosphate</text>
        <dbReference type="Rhea" id="RHEA:14369"/>
        <dbReference type="ChEBI" id="CHEBI:15377"/>
        <dbReference type="ChEBI" id="CHEBI:29805"/>
        <dbReference type="ChEBI" id="CHEBI:43474"/>
        <dbReference type="ChEBI" id="CHEBI:58033"/>
        <dbReference type="EC" id="3.1.3.18"/>
    </reaction>
</comment>
<dbReference type="SFLD" id="SFLDG01135">
    <property type="entry name" value="C1.5.6:_HAD__Beta-PGM__Phospha"/>
    <property type="match status" value="1"/>
</dbReference>
<dbReference type="Gene3D" id="3.40.50.1000">
    <property type="entry name" value="HAD superfamily/HAD-like"/>
    <property type="match status" value="1"/>
</dbReference>
<evidence type="ECO:0000313" key="12">
    <source>
        <dbReference type="Proteomes" id="UP000437638"/>
    </source>
</evidence>
<dbReference type="GO" id="GO:0008967">
    <property type="term" value="F:phosphoglycolate phosphatase activity"/>
    <property type="evidence" value="ECO:0007669"/>
    <property type="project" value="UniProtKB-UniRule"/>
</dbReference>